<feature type="region of interest" description="Disordered" evidence="1">
    <location>
        <begin position="368"/>
        <end position="388"/>
    </location>
</feature>
<dbReference type="EMBL" id="JAQNDN010000024">
    <property type="protein sequence ID" value="MDC0674599.1"/>
    <property type="molecule type" value="Genomic_DNA"/>
</dbReference>
<dbReference type="InterPro" id="IPR049806">
    <property type="entry name" value="MasK-like_C"/>
</dbReference>
<feature type="transmembrane region" description="Helical" evidence="2">
    <location>
        <begin position="76"/>
        <end position="97"/>
    </location>
</feature>
<organism evidence="4 5">
    <name type="scientific">Nannocystis radixulma</name>
    <dbReference type="NCBI Taxonomy" id="2995305"/>
    <lineage>
        <taxon>Bacteria</taxon>
        <taxon>Pseudomonadati</taxon>
        <taxon>Myxococcota</taxon>
        <taxon>Polyangia</taxon>
        <taxon>Nannocystales</taxon>
        <taxon>Nannocystaceae</taxon>
        <taxon>Nannocystis</taxon>
    </lineage>
</organism>
<dbReference type="Pfam" id="PF03544">
    <property type="entry name" value="TonB_C"/>
    <property type="match status" value="1"/>
</dbReference>
<keyword evidence="2" id="KW-1133">Transmembrane helix</keyword>
<evidence type="ECO:0000259" key="3">
    <source>
        <dbReference type="Pfam" id="PF03544"/>
    </source>
</evidence>
<feature type="domain" description="TonB C-terminal" evidence="3">
    <location>
        <begin position="418"/>
        <end position="484"/>
    </location>
</feature>
<evidence type="ECO:0000313" key="4">
    <source>
        <dbReference type="EMBL" id="MDC0674599.1"/>
    </source>
</evidence>
<dbReference type="Proteomes" id="UP001217838">
    <property type="component" value="Unassembled WGS sequence"/>
</dbReference>
<name>A0ABT5BKB7_9BACT</name>
<feature type="transmembrane region" description="Helical" evidence="2">
    <location>
        <begin position="28"/>
        <end position="46"/>
    </location>
</feature>
<sequence length="487" mass="49562">MWIEVVTTYGRTTLDVVHLRPAPRRRGGLALGLGALVCAGGLGLFVSEVRQDWSGHAVAVAAAQLRGEVRPPAPGLGTGGLGGALALLGLVPLVVGLSRLRERPSQRLPGLPRAATPRFVAGATGPWMFTAAGCRRVPTSGCTLAHGPLTLAIRAVPAETTTFARGGLDLPLRSLATAALGLVGFAAVLLHMSQEALSIRQVDLEPDEERYVGRVVRATLPAREQVASSGDDADVGGMSGETGVSAGRAVRRPRLGGLARGPASTVPALGRGHDPAQAARSAGVLGLMQASGFVGAGEAYAGADGDADVWGGAGGSQVGEIGLGGLGLVGTGRGGPLSGEGVGLDVVGLIGKGCGGCRVEPNSWQSRSGVAFGGRGTRVPTVRPGSGEAQGALDRDIIRRIVRAHLAEVRHCYNQTLARDPEAKGRVAVQFVIGGAGQVTSAAAIDSDVREQALSACVAQAVRRWKFPRAEGAGSTVVTYPFVFTQA</sequence>
<evidence type="ECO:0000256" key="2">
    <source>
        <dbReference type="SAM" id="Phobius"/>
    </source>
</evidence>
<reference evidence="4 5" key="1">
    <citation type="submission" date="2022-11" db="EMBL/GenBank/DDBJ databases">
        <title>Minimal conservation of predation-associated metabolite biosynthetic gene clusters underscores biosynthetic potential of Myxococcota including descriptions for ten novel species: Archangium lansinium sp. nov., Myxococcus landrumus sp. nov., Nannocystis bai.</title>
        <authorList>
            <person name="Ahearne A."/>
            <person name="Stevens C."/>
            <person name="Dowd S."/>
        </authorList>
    </citation>
    <scope>NUCLEOTIDE SEQUENCE [LARGE SCALE GENOMIC DNA]</scope>
    <source>
        <strain evidence="4 5">NCELM</strain>
    </source>
</reference>
<dbReference type="NCBIfam" id="NF033768">
    <property type="entry name" value="myxo_SS_tail"/>
    <property type="match status" value="1"/>
</dbReference>
<gene>
    <name evidence="4" type="ORF">POL58_43025</name>
</gene>
<proteinExistence type="predicted"/>
<evidence type="ECO:0000313" key="5">
    <source>
        <dbReference type="Proteomes" id="UP001217838"/>
    </source>
</evidence>
<keyword evidence="2" id="KW-0812">Transmembrane</keyword>
<keyword evidence="2" id="KW-0472">Membrane</keyword>
<dbReference type="RefSeq" id="WP_272008990.1">
    <property type="nucleotide sequence ID" value="NZ_JAQNDN010000024.1"/>
</dbReference>
<dbReference type="InterPro" id="IPR037682">
    <property type="entry name" value="TonB_C"/>
</dbReference>
<feature type="transmembrane region" description="Helical" evidence="2">
    <location>
        <begin position="175"/>
        <end position="192"/>
    </location>
</feature>
<protein>
    <submittedName>
        <fullName evidence="4">AgmX/PglI C-terminal domain-containing protein</fullName>
    </submittedName>
</protein>
<comment type="caution">
    <text evidence="4">The sequence shown here is derived from an EMBL/GenBank/DDBJ whole genome shotgun (WGS) entry which is preliminary data.</text>
</comment>
<keyword evidence="5" id="KW-1185">Reference proteome</keyword>
<dbReference type="SUPFAM" id="SSF74653">
    <property type="entry name" value="TolA/TonB C-terminal domain"/>
    <property type="match status" value="1"/>
</dbReference>
<accession>A0ABT5BKB7</accession>
<dbReference type="Gene3D" id="3.30.2420.10">
    <property type="entry name" value="TonB"/>
    <property type="match status" value="1"/>
</dbReference>
<evidence type="ECO:0000256" key="1">
    <source>
        <dbReference type="SAM" id="MobiDB-lite"/>
    </source>
</evidence>